<dbReference type="EMBL" id="CP001357">
    <property type="protein sequence ID" value="ACN84455.1"/>
    <property type="molecule type" value="Genomic_DNA"/>
</dbReference>
<dbReference type="AlphaFoldDB" id="A0A3B6VA01"/>
<dbReference type="GO" id="GO:0005886">
    <property type="term" value="C:plasma membrane"/>
    <property type="evidence" value="ECO:0007669"/>
    <property type="project" value="TreeGrafter"/>
</dbReference>
<dbReference type="Proteomes" id="UP000001803">
    <property type="component" value="Chromosome"/>
</dbReference>
<evidence type="ECO:0000313" key="5">
    <source>
        <dbReference type="Proteomes" id="UP000001803"/>
    </source>
</evidence>
<sequence length="290" mass="34107">MTTLEFINISDSIYDLCTKYPKIKEALFDLGFDKIKNPIMFNTVSKIMTLEKAAKMKNIDNNELRKKLNEYGFELNSISNKDDRNDILKSLIVKLHYGENIENIKREFEDKLIKVSAEEVHNAMHELIDNGMSIDEAKRFFYIRTLVLKDAMDNNTETNHKAIDIFKEENRCIEKLFNEIKSYDNINILKKLYDNLNRHYIKKESLFITALKKYGNDEPSKVMSRVDKDILNELKDIIDDSENNKINSENIKLLKEHISDMIFKEENILIPLCVSVLSKEDFDNIEIKYN</sequence>
<feature type="domain" description="DUF1858" evidence="3">
    <location>
        <begin position="7"/>
        <end position="64"/>
    </location>
</feature>
<dbReference type="InterPro" id="IPR007380">
    <property type="entry name" value="DUF438"/>
</dbReference>
<proteinExistence type="predicted"/>
<dbReference type="STRING" id="565034.BHWA1_01995"/>
<evidence type="ECO:0000259" key="3">
    <source>
        <dbReference type="Pfam" id="PF08984"/>
    </source>
</evidence>
<reference evidence="4 5" key="1">
    <citation type="journal article" date="2009" name="PLoS ONE">
        <title>Genome sequence of the pathogenic intestinal spirochete Brachyspira hyodysenteriae reveals adaptations to its lifestyle in the porcine large intestine.</title>
        <authorList>
            <person name="Bellgard M.I."/>
            <person name="Wanchanthuek P."/>
            <person name="La T."/>
            <person name="Ryan K."/>
            <person name="Moolhuijzen P."/>
            <person name="Albertyn Z."/>
            <person name="Shaban B."/>
            <person name="Motro Y."/>
            <person name="Dunn D.S."/>
            <person name="Schibeci D."/>
            <person name="Hunter A."/>
            <person name="Barrero R."/>
            <person name="Phillips N.D."/>
            <person name="Hampson D.J."/>
        </authorList>
    </citation>
    <scope>NUCLEOTIDE SEQUENCE [LARGE SCALE GENOMIC DNA]</scope>
    <source>
        <strain evidence="5">ATCC 49526 / WA1</strain>
    </source>
</reference>
<keyword evidence="5" id="KW-1185">Reference proteome</keyword>
<dbReference type="SUPFAM" id="SSF140683">
    <property type="entry name" value="SP0561-like"/>
    <property type="match status" value="1"/>
</dbReference>
<evidence type="ECO:0000259" key="1">
    <source>
        <dbReference type="Pfam" id="PF01814"/>
    </source>
</evidence>
<dbReference type="InterPro" id="IPR015077">
    <property type="entry name" value="DUF1858"/>
</dbReference>
<dbReference type="Pfam" id="PF01814">
    <property type="entry name" value="Hemerythrin"/>
    <property type="match status" value="1"/>
</dbReference>
<dbReference type="Gene3D" id="1.10.3910.10">
    <property type="entry name" value="SP0561-like"/>
    <property type="match status" value="1"/>
</dbReference>
<dbReference type="KEGG" id="bhy:BHWA1_01995"/>
<organism evidence="4 5">
    <name type="scientific">Brachyspira hyodysenteriae (strain ATCC 49526 / WA1)</name>
    <dbReference type="NCBI Taxonomy" id="565034"/>
    <lineage>
        <taxon>Bacteria</taxon>
        <taxon>Pseudomonadati</taxon>
        <taxon>Spirochaetota</taxon>
        <taxon>Spirochaetia</taxon>
        <taxon>Brachyspirales</taxon>
        <taxon>Brachyspiraceae</taxon>
        <taxon>Brachyspira</taxon>
    </lineage>
</organism>
<protein>
    <submittedName>
        <fullName evidence="4">Uncharacterized protein</fullName>
    </submittedName>
</protein>
<dbReference type="InterPro" id="IPR012312">
    <property type="entry name" value="Hemerythrin-like"/>
</dbReference>
<feature type="domain" description="DUF438" evidence="2">
    <location>
        <begin position="88"/>
        <end position="153"/>
    </location>
</feature>
<dbReference type="Pfam" id="PF08984">
    <property type="entry name" value="DUF1858"/>
    <property type="match status" value="1"/>
</dbReference>
<dbReference type="Gene3D" id="1.20.120.520">
    <property type="entry name" value="nmb1532 protein domain like"/>
    <property type="match status" value="1"/>
</dbReference>
<dbReference type="InterPro" id="IPR038062">
    <property type="entry name" value="ScdA-like_N_sf"/>
</dbReference>
<dbReference type="PANTHER" id="PTHR39966">
    <property type="entry name" value="BLL2471 PROTEIN-RELATED"/>
    <property type="match status" value="1"/>
</dbReference>
<dbReference type="RefSeq" id="WP_012671494.1">
    <property type="nucleotide sequence ID" value="NC_012225.1"/>
</dbReference>
<accession>A0A3B6VA01</accession>
<gene>
    <name evidence="4" type="ordered locus">BHWA1_01995</name>
</gene>
<evidence type="ECO:0000259" key="2">
    <source>
        <dbReference type="Pfam" id="PF04282"/>
    </source>
</evidence>
<dbReference type="PANTHER" id="PTHR39966:SF3">
    <property type="entry name" value="DUF438 DOMAIN-CONTAINING PROTEIN"/>
    <property type="match status" value="1"/>
</dbReference>
<dbReference type="Pfam" id="PF04282">
    <property type="entry name" value="DUF438"/>
    <property type="match status" value="1"/>
</dbReference>
<evidence type="ECO:0000313" key="4">
    <source>
        <dbReference type="EMBL" id="ACN84455.1"/>
    </source>
</evidence>
<name>A0A3B6VA01_BRAHW</name>
<feature type="domain" description="Hemerythrin-like" evidence="1">
    <location>
        <begin position="162"/>
        <end position="273"/>
    </location>
</feature>